<protein>
    <submittedName>
        <fullName evidence="2">Uncharacterized protein</fullName>
    </submittedName>
</protein>
<dbReference type="EMBL" id="KN838538">
    <property type="protein sequence ID" value="KIK09523.1"/>
    <property type="molecule type" value="Genomic_DNA"/>
</dbReference>
<keyword evidence="1" id="KW-0472">Membrane</keyword>
<keyword evidence="1" id="KW-0812">Transmembrane</keyword>
<proteinExistence type="predicted"/>
<evidence type="ECO:0000256" key="1">
    <source>
        <dbReference type="SAM" id="Phobius"/>
    </source>
</evidence>
<keyword evidence="1" id="KW-1133">Transmembrane helix</keyword>
<organism evidence="2 3">
    <name type="scientific">Laccaria amethystina LaAM-08-1</name>
    <dbReference type="NCBI Taxonomy" id="1095629"/>
    <lineage>
        <taxon>Eukaryota</taxon>
        <taxon>Fungi</taxon>
        <taxon>Dikarya</taxon>
        <taxon>Basidiomycota</taxon>
        <taxon>Agaricomycotina</taxon>
        <taxon>Agaricomycetes</taxon>
        <taxon>Agaricomycetidae</taxon>
        <taxon>Agaricales</taxon>
        <taxon>Agaricineae</taxon>
        <taxon>Hydnangiaceae</taxon>
        <taxon>Laccaria</taxon>
    </lineage>
</organism>
<name>A0A0C9YNI8_9AGAR</name>
<feature type="transmembrane region" description="Helical" evidence="1">
    <location>
        <begin position="30"/>
        <end position="52"/>
    </location>
</feature>
<dbReference type="HOGENOM" id="CLU_2109420_0_0_1"/>
<keyword evidence="3" id="KW-1185">Reference proteome</keyword>
<accession>A0A0C9YNI8</accession>
<gene>
    <name evidence="2" type="ORF">K443DRAFT_389190</name>
</gene>
<reference evidence="2 3" key="1">
    <citation type="submission" date="2014-04" db="EMBL/GenBank/DDBJ databases">
        <authorList>
            <consortium name="DOE Joint Genome Institute"/>
            <person name="Kuo A."/>
            <person name="Kohler A."/>
            <person name="Nagy L.G."/>
            <person name="Floudas D."/>
            <person name="Copeland A."/>
            <person name="Barry K.W."/>
            <person name="Cichocki N."/>
            <person name="Veneault-Fourrey C."/>
            <person name="LaButti K."/>
            <person name="Lindquist E.A."/>
            <person name="Lipzen A."/>
            <person name="Lundell T."/>
            <person name="Morin E."/>
            <person name="Murat C."/>
            <person name="Sun H."/>
            <person name="Tunlid A."/>
            <person name="Henrissat B."/>
            <person name="Grigoriev I.V."/>
            <person name="Hibbett D.S."/>
            <person name="Martin F."/>
            <person name="Nordberg H.P."/>
            <person name="Cantor M.N."/>
            <person name="Hua S.X."/>
        </authorList>
    </citation>
    <scope>NUCLEOTIDE SEQUENCE [LARGE SCALE GENOMIC DNA]</scope>
    <source>
        <strain evidence="2 3">LaAM-08-1</strain>
    </source>
</reference>
<evidence type="ECO:0000313" key="3">
    <source>
        <dbReference type="Proteomes" id="UP000054477"/>
    </source>
</evidence>
<reference evidence="3" key="2">
    <citation type="submission" date="2015-01" db="EMBL/GenBank/DDBJ databases">
        <title>Evolutionary Origins and Diversification of the Mycorrhizal Mutualists.</title>
        <authorList>
            <consortium name="DOE Joint Genome Institute"/>
            <consortium name="Mycorrhizal Genomics Consortium"/>
            <person name="Kohler A."/>
            <person name="Kuo A."/>
            <person name="Nagy L.G."/>
            <person name="Floudas D."/>
            <person name="Copeland A."/>
            <person name="Barry K.W."/>
            <person name="Cichocki N."/>
            <person name="Veneault-Fourrey C."/>
            <person name="LaButti K."/>
            <person name="Lindquist E.A."/>
            <person name="Lipzen A."/>
            <person name="Lundell T."/>
            <person name="Morin E."/>
            <person name="Murat C."/>
            <person name="Riley R."/>
            <person name="Ohm R."/>
            <person name="Sun H."/>
            <person name="Tunlid A."/>
            <person name="Henrissat B."/>
            <person name="Grigoriev I.V."/>
            <person name="Hibbett D.S."/>
            <person name="Martin F."/>
        </authorList>
    </citation>
    <scope>NUCLEOTIDE SEQUENCE [LARGE SCALE GENOMIC DNA]</scope>
    <source>
        <strain evidence="3">LaAM-08-1</strain>
    </source>
</reference>
<dbReference type="AlphaFoldDB" id="A0A0C9YNI8"/>
<sequence length="115" mass="13147">MVNIGSLYLALASHSHLCRSVYLHLIYTSPYVLFETFIYVFPLPVFFSSIFFEPPFSSSMPFPNALDNICIHFLCFRSTYILISPPRLAYATTRHINSYGCISPITHSTEIQNSK</sequence>
<evidence type="ECO:0000313" key="2">
    <source>
        <dbReference type="EMBL" id="KIK09523.1"/>
    </source>
</evidence>
<dbReference type="Proteomes" id="UP000054477">
    <property type="component" value="Unassembled WGS sequence"/>
</dbReference>